<evidence type="ECO:0000313" key="1">
    <source>
        <dbReference type="EMBL" id="MYM97669.1"/>
    </source>
</evidence>
<dbReference type="AlphaFoldDB" id="A0A845GYV6"/>
<sequence length="43" mass="5070">MKRQVFIKLREENYVASLRLEGFDVRSDAVPLTLEALRSKYAR</sequence>
<accession>A0A845GYV6</accession>
<gene>
    <name evidence="1" type="ORF">GTP90_27850</name>
</gene>
<dbReference type="InterPro" id="IPR022541">
    <property type="entry name" value="YhfG"/>
</dbReference>
<dbReference type="EMBL" id="WWCX01000083">
    <property type="protein sequence ID" value="MYM97669.1"/>
    <property type="molecule type" value="Genomic_DNA"/>
</dbReference>
<dbReference type="Pfam" id="PF10832">
    <property type="entry name" value="YhfG"/>
    <property type="match status" value="1"/>
</dbReference>
<proteinExistence type="predicted"/>
<comment type="caution">
    <text evidence="1">The sequence shown here is derived from an EMBL/GenBank/DDBJ whole genome shotgun (WGS) entry which is preliminary data.</text>
</comment>
<name>A0A845GYV6_9BURK</name>
<evidence type="ECO:0000313" key="2">
    <source>
        <dbReference type="Proteomes" id="UP000447355"/>
    </source>
</evidence>
<reference evidence="1" key="1">
    <citation type="submission" date="2019-12" db="EMBL/GenBank/DDBJ databases">
        <title>Novel species isolated from a subtropical stream in China.</title>
        <authorList>
            <person name="Lu H."/>
        </authorList>
    </citation>
    <scope>NUCLEOTIDE SEQUENCE [LARGE SCALE GENOMIC DNA]</scope>
    <source>
        <strain evidence="1">FT81W</strain>
    </source>
</reference>
<dbReference type="Proteomes" id="UP000447355">
    <property type="component" value="Unassembled WGS sequence"/>
</dbReference>
<organism evidence="1 2">
    <name type="scientific">Duganella vulcania</name>
    <dbReference type="NCBI Taxonomy" id="2692166"/>
    <lineage>
        <taxon>Bacteria</taxon>
        <taxon>Pseudomonadati</taxon>
        <taxon>Pseudomonadota</taxon>
        <taxon>Betaproteobacteria</taxon>
        <taxon>Burkholderiales</taxon>
        <taxon>Oxalobacteraceae</taxon>
        <taxon>Telluria group</taxon>
        <taxon>Duganella</taxon>
    </lineage>
</organism>
<protein>
    <submittedName>
        <fullName evidence="1">DUF2559 family protein</fullName>
    </submittedName>
</protein>